<dbReference type="GO" id="GO:0005509">
    <property type="term" value="F:calcium ion binding"/>
    <property type="evidence" value="ECO:0007669"/>
    <property type="project" value="InterPro"/>
</dbReference>
<dbReference type="Pfam" id="PF00262">
    <property type="entry name" value="Calreticulin"/>
    <property type="match status" value="1"/>
</dbReference>
<dbReference type="InterPro" id="IPR018124">
    <property type="entry name" value="Calret/calnex_CS"/>
</dbReference>
<reference evidence="11" key="1">
    <citation type="journal article" date="2020" name="Stud. Mycol.">
        <title>101 Dothideomycetes genomes: a test case for predicting lifestyles and emergence of pathogens.</title>
        <authorList>
            <person name="Haridas S."/>
            <person name="Albert R."/>
            <person name="Binder M."/>
            <person name="Bloem J."/>
            <person name="Labutti K."/>
            <person name="Salamov A."/>
            <person name="Andreopoulos B."/>
            <person name="Baker S."/>
            <person name="Barry K."/>
            <person name="Bills G."/>
            <person name="Bluhm B."/>
            <person name="Cannon C."/>
            <person name="Castanera R."/>
            <person name="Culley D."/>
            <person name="Daum C."/>
            <person name="Ezra D."/>
            <person name="Gonzalez J."/>
            <person name="Henrissat B."/>
            <person name="Kuo A."/>
            <person name="Liang C."/>
            <person name="Lipzen A."/>
            <person name="Lutzoni F."/>
            <person name="Magnuson J."/>
            <person name="Mondo S."/>
            <person name="Nolan M."/>
            <person name="Ohm R."/>
            <person name="Pangilinan J."/>
            <person name="Park H.-J."/>
            <person name="Ramirez L."/>
            <person name="Alfaro M."/>
            <person name="Sun H."/>
            <person name="Tritt A."/>
            <person name="Yoshinaga Y."/>
            <person name="Zwiers L.-H."/>
            <person name="Turgeon B."/>
            <person name="Goodwin S."/>
            <person name="Spatafora J."/>
            <person name="Crous P."/>
            <person name="Grigoriev I."/>
        </authorList>
    </citation>
    <scope>NUCLEOTIDE SEQUENCE</scope>
    <source>
        <strain evidence="11">CBS 122368</strain>
    </source>
</reference>
<protein>
    <submittedName>
        <fullName evidence="11">Calnexin-like protein</fullName>
    </submittedName>
</protein>
<feature type="region of interest" description="Disordered" evidence="10">
    <location>
        <begin position="240"/>
        <end position="349"/>
    </location>
</feature>
<dbReference type="InterPro" id="IPR013320">
    <property type="entry name" value="ConA-like_dom_sf"/>
</dbReference>
<accession>A0A6A6IT58</accession>
<dbReference type="OrthoDB" id="1938156at2759"/>
<dbReference type="SUPFAM" id="SSF63887">
    <property type="entry name" value="P-domain of calnexin/calreticulin"/>
    <property type="match status" value="1"/>
</dbReference>
<evidence type="ECO:0000256" key="6">
    <source>
        <dbReference type="ARBA" id="ARBA00023136"/>
    </source>
</evidence>
<name>A0A6A6IT58_9PLEO</name>
<feature type="compositionally biased region" description="Acidic residues" evidence="10">
    <location>
        <begin position="281"/>
        <end position="293"/>
    </location>
</feature>
<dbReference type="PROSITE" id="PS00803">
    <property type="entry name" value="CALRETICULIN_1"/>
    <property type="match status" value="1"/>
</dbReference>
<evidence type="ECO:0000313" key="12">
    <source>
        <dbReference type="Proteomes" id="UP000800094"/>
    </source>
</evidence>
<feature type="compositionally biased region" description="Basic and acidic residues" evidence="10">
    <location>
        <begin position="440"/>
        <end position="453"/>
    </location>
</feature>
<evidence type="ECO:0000256" key="3">
    <source>
        <dbReference type="ARBA" id="ARBA00022692"/>
    </source>
</evidence>
<dbReference type="GO" id="GO:0036503">
    <property type="term" value="P:ERAD pathway"/>
    <property type="evidence" value="ECO:0007669"/>
    <property type="project" value="TreeGrafter"/>
</dbReference>
<keyword evidence="7 9" id="KW-0143">Chaperone</keyword>
<keyword evidence="5 9" id="KW-1133">Transmembrane helix</keyword>
<comment type="subcellular location">
    <subcellularLocation>
        <location evidence="1">Endoplasmic reticulum membrane</location>
        <topology evidence="1">Single-pass type I membrane protein</topology>
    </subcellularLocation>
</comment>
<dbReference type="EMBL" id="ML987191">
    <property type="protein sequence ID" value="KAF2252780.1"/>
    <property type="molecule type" value="Genomic_DNA"/>
</dbReference>
<feature type="transmembrane region" description="Helical" evidence="9">
    <location>
        <begin position="496"/>
        <end position="518"/>
    </location>
</feature>
<evidence type="ECO:0000256" key="8">
    <source>
        <dbReference type="PIRSR" id="PIRSR601580-3"/>
    </source>
</evidence>
<keyword evidence="4 9" id="KW-0256">Endoplasmic reticulum</keyword>
<proteinExistence type="inferred from homology"/>
<dbReference type="SUPFAM" id="SSF49899">
    <property type="entry name" value="Concanavalin A-like lectins/glucanases"/>
    <property type="match status" value="1"/>
</dbReference>
<organism evidence="11 12">
    <name type="scientific">Trematosphaeria pertusa</name>
    <dbReference type="NCBI Taxonomy" id="390896"/>
    <lineage>
        <taxon>Eukaryota</taxon>
        <taxon>Fungi</taxon>
        <taxon>Dikarya</taxon>
        <taxon>Ascomycota</taxon>
        <taxon>Pezizomycotina</taxon>
        <taxon>Dothideomycetes</taxon>
        <taxon>Pleosporomycetidae</taxon>
        <taxon>Pleosporales</taxon>
        <taxon>Massarineae</taxon>
        <taxon>Trematosphaeriaceae</taxon>
        <taxon>Trematosphaeria</taxon>
    </lineage>
</organism>
<dbReference type="Gene3D" id="2.60.120.200">
    <property type="match status" value="1"/>
</dbReference>
<dbReference type="GO" id="GO:0051082">
    <property type="term" value="F:unfolded protein binding"/>
    <property type="evidence" value="ECO:0007669"/>
    <property type="project" value="InterPro"/>
</dbReference>
<dbReference type="GO" id="GO:0005789">
    <property type="term" value="C:endoplasmic reticulum membrane"/>
    <property type="evidence" value="ECO:0007669"/>
    <property type="project" value="UniProtKB-SubCell"/>
</dbReference>
<feature type="region of interest" description="Disordered" evidence="10">
    <location>
        <begin position="547"/>
        <end position="570"/>
    </location>
</feature>
<feature type="chain" id="PRO_5025704378" evidence="9">
    <location>
        <begin position="19"/>
        <end position="570"/>
    </location>
</feature>
<sequence length="570" mass="63318">MRFAIGATALLAAAFVRADDEASSSSAADVESSTSSIAKPTFTPTKLKAPFLEQFTDDWETRWKVSHAKKDDKSTEEEWAYIGKWSVEEPSVLKGMEEDKGLVIKDQAAHHAISAKFPKAINNKGKTLVVQYEVKLQNGLECGGAYMKLLQDNKALHQEEFSNSSPYIIMFGPDKCGATNKVHFIFRHRNPKTGEYEEKHLKNPPMARIVKTTTLYTLIVKPDNSFEIKIDGESIRNGTLLEDFSPSVNPEKEIDDPNDKKPEDWVDEARIADPEAKKPEDWDEDAPFEIVDEEATKPDDWLEDEPTTIPDPEAEKPEDWDDEEDGDWIPPQVPNPKCDEVSGCGKWEPPMKKNPDYKGKWTAPFIDNPAYKGVWAPRKIKNPDYFEDKTPSKFEPMGAIGFEIWTMQNDILFDNIYIGHSEADAEALKKETFDLKITAEKAEEEASKPKTPDTPKSPSDLVFKDDPVLYIKEKTNLFIEIAKRDPVEAIKFVPEVAGGIGVIAVTVIALLVSTLVGGGAAPSKEQVKAQAKKAKDATVDAKDKAAEAVSSGAEKAQAEVNKRSTRSAAS</sequence>
<feature type="compositionally biased region" description="Basic and acidic residues" evidence="10">
    <location>
        <begin position="250"/>
        <end position="280"/>
    </location>
</feature>
<comment type="similarity">
    <text evidence="2 9">Belongs to the calreticulin family.</text>
</comment>
<evidence type="ECO:0000256" key="10">
    <source>
        <dbReference type="SAM" id="MobiDB-lite"/>
    </source>
</evidence>
<evidence type="ECO:0000256" key="9">
    <source>
        <dbReference type="RuleBase" id="RU362126"/>
    </source>
</evidence>
<evidence type="ECO:0000256" key="1">
    <source>
        <dbReference type="ARBA" id="ARBA00004115"/>
    </source>
</evidence>
<dbReference type="InterPro" id="IPR009033">
    <property type="entry name" value="Calreticulin/calnexin_P_dom_sf"/>
</dbReference>
<keyword evidence="8" id="KW-1015">Disulfide bond</keyword>
<feature type="compositionally biased region" description="Acidic residues" evidence="10">
    <location>
        <begin position="316"/>
        <end position="327"/>
    </location>
</feature>
<dbReference type="FunFam" id="2.60.120.200:FF:000011">
    <property type="entry name" value="Probable calnexin"/>
    <property type="match status" value="1"/>
</dbReference>
<dbReference type="FunFam" id="2.10.250.10:FF:000001">
    <property type="entry name" value="Calnexin homolog"/>
    <property type="match status" value="1"/>
</dbReference>
<keyword evidence="6 9" id="KW-0472">Membrane</keyword>
<dbReference type="AlphaFoldDB" id="A0A6A6IT58"/>
<dbReference type="PROSITE" id="PS00804">
    <property type="entry name" value="CALRETICULIN_2"/>
    <property type="match status" value="1"/>
</dbReference>
<dbReference type="InterPro" id="IPR001580">
    <property type="entry name" value="Calret/calnex"/>
</dbReference>
<feature type="signal peptide" evidence="9">
    <location>
        <begin position="1"/>
        <end position="18"/>
    </location>
</feature>
<feature type="region of interest" description="Disordered" evidence="10">
    <location>
        <begin position="440"/>
        <end position="460"/>
    </location>
</feature>
<dbReference type="GeneID" id="54581346"/>
<evidence type="ECO:0000313" key="11">
    <source>
        <dbReference type="EMBL" id="KAF2252780.1"/>
    </source>
</evidence>
<keyword evidence="12" id="KW-1185">Reference proteome</keyword>
<dbReference type="PANTHER" id="PTHR11073:SF1">
    <property type="entry name" value="CALNEXIN 14D-RELATED"/>
    <property type="match status" value="1"/>
</dbReference>
<dbReference type="Proteomes" id="UP000800094">
    <property type="component" value="Unassembled WGS sequence"/>
</dbReference>
<dbReference type="PRINTS" id="PR00626">
    <property type="entry name" value="CALRETICULIN"/>
</dbReference>
<dbReference type="Gene3D" id="2.10.250.10">
    <property type="entry name" value="Calreticulin/calnexin, P domain"/>
    <property type="match status" value="1"/>
</dbReference>
<evidence type="ECO:0000256" key="5">
    <source>
        <dbReference type="ARBA" id="ARBA00022989"/>
    </source>
</evidence>
<dbReference type="GO" id="GO:0006457">
    <property type="term" value="P:protein folding"/>
    <property type="evidence" value="ECO:0007669"/>
    <property type="project" value="InterPro"/>
</dbReference>
<keyword evidence="3 9" id="KW-0812">Transmembrane</keyword>
<keyword evidence="9" id="KW-0732">Signal</keyword>
<feature type="disulfide bond" evidence="8">
    <location>
        <begin position="142"/>
        <end position="176"/>
    </location>
</feature>
<evidence type="ECO:0000256" key="2">
    <source>
        <dbReference type="ARBA" id="ARBA00010983"/>
    </source>
</evidence>
<dbReference type="PANTHER" id="PTHR11073">
    <property type="entry name" value="CALRETICULIN AND CALNEXIN"/>
    <property type="match status" value="1"/>
</dbReference>
<gene>
    <name evidence="11" type="ORF">BU26DRAFT_515228</name>
</gene>
<evidence type="ECO:0000256" key="7">
    <source>
        <dbReference type="ARBA" id="ARBA00023186"/>
    </source>
</evidence>
<dbReference type="RefSeq" id="XP_033687784.1">
    <property type="nucleotide sequence ID" value="XM_033828016.1"/>
</dbReference>
<dbReference type="PROSITE" id="PS00805">
    <property type="entry name" value="CALRETICULIN_REPEAT"/>
    <property type="match status" value="1"/>
</dbReference>
<evidence type="ECO:0000256" key="4">
    <source>
        <dbReference type="ARBA" id="ARBA00022824"/>
    </source>
</evidence>